<comment type="pathway">
    <text evidence="1">Glycan metabolism; pectin biosynthesis.</text>
</comment>
<reference evidence="4 5" key="1">
    <citation type="submission" date="2017-09" db="EMBL/GenBank/DDBJ databases">
        <authorList>
            <consortium name="International Durum Wheat Genome Sequencing Consortium (IDWGSC)"/>
            <person name="Milanesi L."/>
        </authorList>
    </citation>
    <scope>NUCLEOTIDE SEQUENCE [LARGE SCALE GENOMIC DNA]</scope>
    <source>
        <strain evidence="5">cv. Svevo</strain>
    </source>
</reference>
<keyword evidence="3" id="KW-0328">Glycosyltransferase</keyword>
<keyword evidence="5" id="KW-1185">Reference proteome</keyword>
<gene>
    <name evidence="4" type="ORF">TRITD_5Av1G109480</name>
</gene>
<name>A0A9R0WMA9_TRITD</name>
<dbReference type="InterPro" id="IPR029993">
    <property type="entry name" value="GAUT"/>
</dbReference>
<evidence type="ECO:0000313" key="4">
    <source>
        <dbReference type="EMBL" id="VAI15948.1"/>
    </source>
</evidence>
<dbReference type="EMBL" id="LT934119">
    <property type="protein sequence ID" value="VAI15948.1"/>
    <property type="molecule type" value="Genomic_DNA"/>
</dbReference>
<accession>A0A9R0WMA9</accession>
<dbReference type="PANTHER" id="PTHR32116:SF105">
    <property type="entry name" value="HEXOSYLTRANSFERASE"/>
    <property type="match status" value="1"/>
</dbReference>
<dbReference type="InterPro" id="IPR002495">
    <property type="entry name" value="Glyco_trans_8"/>
</dbReference>
<evidence type="ECO:0000256" key="3">
    <source>
        <dbReference type="ARBA" id="ARBA00022676"/>
    </source>
</evidence>
<dbReference type="Gramene" id="TRITD5Av1G109480.1">
    <property type="protein sequence ID" value="TRITD5Av1G109480.1"/>
    <property type="gene ID" value="TRITD5Av1G109480"/>
</dbReference>
<proteinExistence type="inferred from homology"/>
<evidence type="ECO:0000256" key="1">
    <source>
        <dbReference type="ARBA" id="ARBA00004877"/>
    </source>
</evidence>
<dbReference type="Gene3D" id="3.90.550.10">
    <property type="entry name" value="Spore Coat Polysaccharide Biosynthesis Protein SpsA, Chain A"/>
    <property type="match status" value="1"/>
</dbReference>
<dbReference type="Pfam" id="PF25557">
    <property type="entry name" value="GAUT_1"/>
    <property type="match status" value="1"/>
</dbReference>
<evidence type="ECO:0000313" key="5">
    <source>
        <dbReference type="Proteomes" id="UP000324705"/>
    </source>
</evidence>
<evidence type="ECO:0000256" key="2">
    <source>
        <dbReference type="ARBA" id="ARBA00006351"/>
    </source>
</evidence>
<dbReference type="SUPFAM" id="SSF53448">
    <property type="entry name" value="Nucleotide-diphospho-sugar transferases"/>
    <property type="match status" value="1"/>
</dbReference>
<dbReference type="GO" id="GO:0047262">
    <property type="term" value="F:polygalacturonate 4-alpha-galacturonosyltransferase activity"/>
    <property type="evidence" value="ECO:0007669"/>
    <property type="project" value="InterPro"/>
</dbReference>
<keyword evidence="3" id="KW-0808">Transferase</keyword>
<dbReference type="AlphaFoldDB" id="A0A9R0WMA9"/>
<sequence length="739" mass="85045">MQQLVQIAPTATCSWAALTWCGLFWFWEEYFGAVRSILGWPTFPGGVKVWLLSPLLAWRGEGRQRRDDQAAVTVDQNGKEKRRRKEEQLGVVISEAIRGGWEDECSDGRVKKSRWRKVTARTDADADAVIKWSGVDRVAAVLVRVAHGDWGQAEKIGAWRPKELGLGKHKHLDGAMRHKLLKDVSKMITSGSNGISSEKSSRSKSRNLAARSKIKDAFSFVELNNDTSKKRGSHTQRYQLKDLSWRSTDTAVDGKESQGQEVAQEENPKSCELEYGSYCLWSVEHKEEMKDAIVKRLKDQLFMARAYYPSIAKLKHQERFTRELKQHIQEHERMLSDTIADADLPPFFTKKLEKMEGTIEKIKSCEVGCSNVERKLRQLLDLTEDEAYFHTRQSAFLYHLGVQTMPKTHHCLSMRLTVEYFKSVSPQRELLNKQKFEDPAFYHYVMFSRNVLAASTTINSTAMNSKDSGSVVFHVFTDTQNFYAMKHWFDRNSYLDANVHVTNIEDHNKLSKDVESLERQQLWPTEEFRVTFRNHSQPLRRQMKTEYISVFGHSHFLLPDLLPSLNRVVVLDDDMIVQKDLSSLWNLNMGDKVIGAVQFCGVRLGQLKAYVEENNFDADSCVWFSGLNVIELEKWRDLGITSLHDQSLQKDSSVSHRLEALPTGLLAFQDLIYPLKGSWVQSGLGYDYGISRVDIEKAAALHYNGVMKPWLDLAIHDYKSYWRKYMTNGERFMAECNIH</sequence>
<dbReference type="Pfam" id="PF01501">
    <property type="entry name" value="Glyco_transf_8"/>
    <property type="match status" value="1"/>
</dbReference>
<protein>
    <recommendedName>
        <fullName evidence="6">Hexosyltransferase</fullName>
    </recommendedName>
</protein>
<dbReference type="InterPro" id="IPR029044">
    <property type="entry name" value="Nucleotide-diphossugar_trans"/>
</dbReference>
<dbReference type="Proteomes" id="UP000324705">
    <property type="component" value="Chromosome 5A"/>
</dbReference>
<organism evidence="4 5">
    <name type="scientific">Triticum turgidum subsp. durum</name>
    <name type="common">Durum wheat</name>
    <name type="synonym">Triticum durum</name>
    <dbReference type="NCBI Taxonomy" id="4567"/>
    <lineage>
        <taxon>Eukaryota</taxon>
        <taxon>Viridiplantae</taxon>
        <taxon>Streptophyta</taxon>
        <taxon>Embryophyta</taxon>
        <taxon>Tracheophyta</taxon>
        <taxon>Spermatophyta</taxon>
        <taxon>Magnoliopsida</taxon>
        <taxon>Liliopsida</taxon>
        <taxon>Poales</taxon>
        <taxon>Poaceae</taxon>
        <taxon>BOP clade</taxon>
        <taxon>Pooideae</taxon>
        <taxon>Triticodae</taxon>
        <taxon>Triticeae</taxon>
        <taxon>Triticinae</taxon>
        <taxon>Triticum</taxon>
    </lineage>
</organism>
<dbReference type="PANTHER" id="PTHR32116">
    <property type="entry name" value="GALACTURONOSYLTRANSFERASE 4-RELATED"/>
    <property type="match status" value="1"/>
</dbReference>
<dbReference type="CDD" id="cd06429">
    <property type="entry name" value="GT8_like_1"/>
    <property type="match status" value="1"/>
</dbReference>
<comment type="similarity">
    <text evidence="2">Belongs to the glycosyltransferase 8 family.</text>
</comment>
<evidence type="ECO:0008006" key="6">
    <source>
        <dbReference type="Google" id="ProtNLM"/>
    </source>
</evidence>